<dbReference type="PANTHER" id="PTHR21011">
    <property type="entry name" value="MITOCHONDRIAL 28S RIBOSOMAL PROTEIN S6"/>
    <property type="match status" value="1"/>
</dbReference>
<dbReference type="NCBIfam" id="TIGR00166">
    <property type="entry name" value="S6"/>
    <property type="match status" value="1"/>
</dbReference>
<keyword evidence="3" id="KW-0687">Ribonucleoprotein</keyword>
<evidence type="ECO:0000256" key="3">
    <source>
        <dbReference type="HAMAP-Rule" id="MF_00360"/>
    </source>
</evidence>
<dbReference type="InterPro" id="IPR020814">
    <property type="entry name" value="Ribosomal_S6_plastid/chlpt"/>
</dbReference>
<comment type="caution">
    <text evidence="4">The sequence shown here is derived from an EMBL/GenBank/DDBJ whole genome shotgun (WGS) entry which is preliminary data.</text>
</comment>
<dbReference type="AlphaFoldDB" id="A0A2N5ZET5"/>
<organism evidence="4 5">
    <name type="scientific">Muiribacterium halophilum</name>
    <dbReference type="NCBI Taxonomy" id="2053465"/>
    <lineage>
        <taxon>Bacteria</taxon>
        <taxon>Candidatus Muiribacteriota</taxon>
        <taxon>Candidatus Muiribacteriia</taxon>
        <taxon>Candidatus Muiribacteriales</taxon>
        <taxon>Candidatus Muiribacteriaceae</taxon>
        <taxon>Candidatus Muiribacterium</taxon>
    </lineage>
</organism>
<name>A0A2N5ZET5_MUIH1</name>
<dbReference type="PANTHER" id="PTHR21011:SF1">
    <property type="entry name" value="SMALL RIBOSOMAL SUBUNIT PROTEIN BS6M"/>
    <property type="match status" value="1"/>
</dbReference>
<dbReference type="SUPFAM" id="SSF54995">
    <property type="entry name" value="Ribosomal protein S6"/>
    <property type="match status" value="1"/>
</dbReference>
<dbReference type="GO" id="GO:0070181">
    <property type="term" value="F:small ribosomal subunit rRNA binding"/>
    <property type="evidence" value="ECO:0007669"/>
    <property type="project" value="TreeGrafter"/>
</dbReference>
<dbReference type="InterPro" id="IPR014717">
    <property type="entry name" value="Transl_elong_EF1B/ribsomal_bS6"/>
</dbReference>
<keyword evidence="3" id="KW-0699">rRNA-binding</keyword>
<dbReference type="GO" id="GO:0005840">
    <property type="term" value="C:ribosome"/>
    <property type="evidence" value="ECO:0007669"/>
    <property type="project" value="UniProtKB-KW"/>
</dbReference>
<dbReference type="Proteomes" id="UP000234857">
    <property type="component" value="Unassembled WGS sequence"/>
</dbReference>
<keyword evidence="3 4" id="KW-0689">Ribosomal protein</keyword>
<reference evidence="4 5" key="1">
    <citation type="submission" date="2017-11" db="EMBL/GenBank/DDBJ databases">
        <title>Genome-resolved metagenomics identifies genetic mobility, metabolic interactions, and unexpected diversity in perchlorate-reducing communities.</title>
        <authorList>
            <person name="Barnum T.P."/>
            <person name="Figueroa I.A."/>
            <person name="Carlstrom C.I."/>
            <person name="Lucas L.N."/>
            <person name="Engelbrektson A.L."/>
            <person name="Coates J.D."/>
        </authorList>
    </citation>
    <scope>NUCLEOTIDE SEQUENCE [LARGE SCALE GENOMIC DNA]</scope>
    <source>
        <strain evidence="4">BM706</strain>
    </source>
</reference>
<dbReference type="Pfam" id="PF01250">
    <property type="entry name" value="Ribosomal_S6"/>
    <property type="match status" value="1"/>
</dbReference>
<evidence type="ECO:0000313" key="4">
    <source>
        <dbReference type="EMBL" id="PLX17187.1"/>
    </source>
</evidence>
<dbReference type="Gene3D" id="3.30.70.60">
    <property type="match status" value="1"/>
</dbReference>
<evidence type="ECO:0000313" key="5">
    <source>
        <dbReference type="Proteomes" id="UP000234857"/>
    </source>
</evidence>
<dbReference type="GO" id="GO:0006412">
    <property type="term" value="P:translation"/>
    <property type="evidence" value="ECO:0007669"/>
    <property type="project" value="UniProtKB-UniRule"/>
</dbReference>
<gene>
    <name evidence="3 4" type="primary">rpsF</name>
    <name evidence="4" type="ORF">C0601_08145</name>
</gene>
<dbReference type="GO" id="GO:1990904">
    <property type="term" value="C:ribonucleoprotein complex"/>
    <property type="evidence" value="ECO:0007669"/>
    <property type="project" value="UniProtKB-KW"/>
</dbReference>
<dbReference type="InterPro" id="IPR000529">
    <property type="entry name" value="Ribosomal_bS6"/>
</dbReference>
<sequence length="112" mass="13565">MKYYEFMFILRSDLEQEKKDTLIEKIKGYFSKENVEILKEDHIGVQKLAYEIKKTTTGEYFLYYLQTENSGSVKNIRKNLDIIPELLRYIFIKKEKHNIETEEVKNEKETEE</sequence>
<accession>A0A2N5ZET5</accession>
<dbReference type="CDD" id="cd00473">
    <property type="entry name" value="bS6"/>
    <property type="match status" value="1"/>
</dbReference>
<dbReference type="HAMAP" id="MF_00360">
    <property type="entry name" value="Ribosomal_bS6"/>
    <property type="match status" value="1"/>
</dbReference>
<comment type="similarity">
    <text evidence="1 3">Belongs to the bacterial ribosomal protein bS6 family.</text>
</comment>
<keyword evidence="3" id="KW-0694">RNA-binding</keyword>
<evidence type="ECO:0000256" key="2">
    <source>
        <dbReference type="ARBA" id="ARBA00035294"/>
    </source>
</evidence>
<dbReference type="GO" id="GO:0003735">
    <property type="term" value="F:structural constituent of ribosome"/>
    <property type="evidence" value="ECO:0007669"/>
    <property type="project" value="InterPro"/>
</dbReference>
<dbReference type="InterPro" id="IPR035980">
    <property type="entry name" value="Ribosomal_bS6_sf"/>
</dbReference>
<protein>
    <recommendedName>
        <fullName evidence="2 3">Small ribosomal subunit protein bS6</fullName>
    </recommendedName>
</protein>
<proteinExistence type="inferred from homology"/>
<evidence type="ECO:0000256" key="1">
    <source>
        <dbReference type="ARBA" id="ARBA00009512"/>
    </source>
</evidence>
<comment type="function">
    <text evidence="3">Binds together with bS18 to 16S ribosomal RNA.</text>
</comment>
<dbReference type="EMBL" id="PKTG01000094">
    <property type="protein sequence ID" value="PLX17187.1"/>
    <property type="molecule type" value="Genomic_DNA"/>
</dbReference>
<dbReference type="GO" id="GO:0005737">
    <property type="term" value="C:cytoplasm"/>
    <property type="evidence" value="ECO:0007669"/>
    <property type="project" value="UniProtKB-ARBA"/>
</dbReference>